<organism evidence="1 2">
    <name type="scientific">Mycetocola reblochoni</name>
    <dbReference type="NCBI Taxonomy" id="331618"/>
    <lineage>
        <taxon>Bacteria</taxon>
        <taxon>Bacillati</taxon>
        <taxon>Actinomycetota</taxon>
        <taxon>Actinomycetes</taxon>
        <taxon>Micrococcales</taxon>
        <taxon>Microbacteriaceae</taxon>
        <taxon>Mycetocola</taxon>
    </lineage>
</organism>
<name>A0A3L6ZQT0_9MICO</name>
<protein>
    <submittedName>
        <fullName evidence="1">GAF domain-containing protein</fullName>
    </submittedName>
</protein>
<dbReference type="Proteomes" id="UP000275395">
    <property type="component" value="Unassembled WGS sequence"/>
</dbReference>
<reference evidence="1 2" key="1">
    <citation type="submission" date="2018-10" db="EMBL/GenBank/DDBJ databases">
        <authorList>
            <person name="Li J."/>
        </authorList>
    </citation>
    <scope>NUCLEOTIDE SEQUENCE [LARGE SCALE GENOMIC DNA]</scope>
    <source>
        <strain evidence="1 2">JCM 30549</strain>
    </source>
</reference>
<proteinExistence type="predicted"/>
<evidence type="ECO:0000313" key="2">
    <source>
        <dbReference type="Proteomes" id="UP000275395"/>
    </source>
</evidence>
<evidence type="ECO:0000313" key="1">
    <source>
        <dbReference type="EMBL" id="RLP70139.1"/>
    </source>
</evidence>
<dbReference type="EMBL" id="RCUW01000003">
    <property type="protein sequence ID" value="RLP70139.1"/>
    <property type="molecule type" value="Genomic_DNA"/>
</dbReference>
<dbReference type="AlphaFoldDB" id="A0A3L6ZQT0"/>
<gene>
    <name evidence="1" type="ORF">D9V30_05650</name>
</gene>
<sequence>MLPRKVGRDRAFATFCNPPSRARLVGGPRARRTRPSLGFAGRRRLMTITVPSAAAPPRRRQLIEQSWDRMRRQGIRPDRRVPSITADGADEARRGASELLSLVPMMNRHLGVLTDDEVLVFVLADEGGRVVHRESSGTLRDNADRLGFAVGAGWGERQVGTNAIGTALVSRQAVQIHAREHFLMNQYGWSCAAVPIRDPRTSGLMGVVDVSVAAEQAHPATLSLASLLAHAAHLELRERHRRDLDVLRQSSWAHPATSGGEWLVVDENGWIADAAVPGTLRRVRLPAEPTGGALLVPGVGDVEAIPVRGGWILRPEDGQAGQTAEIRLRLQTGEGGAAVLLESATARHRVELSSRHAQLLGLIMTSATGASARELSEQVYGSAEHAVAVRAEISRLRRLLGDLIVAGPYRLAPGVVGQVDVPLGAGTR</sequence>
<accession>A0A3L6ZQT0</accession>
<dbReference type="Gene3D" id="3.30.450.40">
    <property type="match status" value="1"/>
</dbReference>
<dbReference type="InterPro" id="IPR029016">
    <property type="entry name" value="GAF-like_dom_sf"/>
</dbReference>
<comment type="caution">
    <text evidence="1">The sequence shown here is derived from an EMBL/GenBank/DDBJ whole genome shotgun (WGS) entry which is preliminary data.</text>
</comment>